<keyword evidence="2" id="KW-1185">Reference proteome</keyword>
<protein>
    <submittedName>
        <fullName evidence="1">Uncharacterized protein</fullName>
    </submittedName>
</protein>
<sequence>MQSYSSSITSTALHSLNGQSEVYMRKMDVLNRGFGGYTTEWMMARCLPLFNKIFAKKDAQAGLSPVKLVTIWFGSNDATLPPSAQSLPLEKYIANLNHYVSSLIEPASEYYQPSARIVLITPPPIVQSMRLEMPLPPGIPKGDQGKERDLNHTRKFKDACLAIGEEWKAKTGGRVQVIDFWKVIVDAAGSEQDDDLRPFFTDGLHLTPPGYRLLFDELMEVIHSAGWDDLNPNAMKMTVPRYVAGTKDYQWYSRSPLLDGKAWAEIDPTDPKAALKEKAAAHIKDEL</sequence>
<dbReference type="Proteomes" id="UP001230649">
    <property type="component" value="Unassembled WGS sequence"/>
</dbReference>
<name>A0ACC2WL42_9TREE</name>
<proteinExistence type="predicted"/>
<evidence type="ECO:0000313" key="2">
    <source>
        <dbReference type="Proteomes" id="UP001230649"/>
    </source>
</evidence>
<dbReference type="EMBL" id="JASBWS010000018">
    <property type="protein sequence ID" value="KAJ9111536.1"/>
    <property type="molecule type" value="Genomic_DNA"/>
</dbReference>
<evidence type="ECO:0000313" key="1">
    <source>
        <dbReference type="EMBL" id="KAJ9111536.1"/>
    </source>
</evidence>
<organism evidence="1 2">
    <name type="scientific">Naganishia adeliensis</name>
    <dbReference type="NCBI Taxonomy" id="92952"/>
    <lineage>
        <taxon>Eukaryota</taxon>
        <taxon>Fungi</taxon>
        <taxon>Dikarya</taxon>
        <taxon>Basidiomycota</taxon>
        <taxon>Agaricomycotina</taxon>
        <taxon>Tremellomycetes</taxon>
        <taxon>Filobasidiales</taxon>
        <taxon>Filobasidiaceae</taxon>
        <taxon>Naganishia</taxon>
    </lineage>
</organism>
<comment type="caution">
    <text evidence="1">The sequence shown here is derived from an EMBL/GenBank/DDBJ whole genome shotgun (WGS) entry which is preliminary data.</text>
</comment>
<accession>A0ACC2WL42</accession>
<reference evidence="1" key="1">
    <citation type="submission" date="2023-04" db="EMBL/GenBank/DDBJ databases">
        <title>Draft Genome sequencing of Naganishia species isolated from polar environments using Oxford Nanopore Technology.</title>
        <authorList>
            <person name="Leo P."/>
            <person name="Venkateswaran K."/>
        </authorList>
    </citation>
    <scope>NUCLEOTIDE SEQUENCE</scope>
    <source>
        <strain evidence="1">MNA-CCFEE 5262</strain>
    </source>
</reference>
<gene>
    <name evidence="1" type="ORF">QFC20_002509</name>
</gene>